<dbReference type="GO" id="GO:0000932">
    <property type="term" value="C:P-body"/>
    <property type="evidence" value="ECO:0007669"/>
    <property type="project" value="UniProtKB-SubCell"/>
</dbReference>
<sequence length="1555" mass="168516">MSSGYPAGAGDGTGLDSLLASLRHSAKPAVQLEPSYSYYGNGNNNNYFTHPGSAQQHQSFQQASVSSPIPTPPVGGQQPHHASAVISPAESPQQRVPAAPGASANADRTSSLLNLLKFSQASTSAQTQSTPIGTPLPPSRETSYASPGHHGPDSASNYSRGESDLLAALIGAAQAKPPKQPSPQFTPNLLPSRSTFGRNSPPPADTQNYLLGLLNQPKPPQTEQPSQFKPAQVMTPPSKPSSPEDIEELAQALEESMIENSMMGSAATEGIASLGKENREPTTKSAPGLFTYVNPFEQLAASSPRNRTPKISSAGPRSTSSPKIQILKRQEPDQKRKSDDRGTPSIASPAQLRQKIEPSSQSSSPPPTPLQDGRTQVEALIGIGASEDNASVHAALSEVADRADKEAQDAISRAENAESQASIEKDLRDMLAATTEKDFDSTAQVAAASIKQELEKDEFSGALDSLPTPVAEEVKNIIDETAHGHIADSWESADAEDNLIKEGEARVVKVFNFPMKPWSSITIKDSEETRPAFRDEAVMDIARLKKEFDQVDRTLVTASNNFIVYGMSRNGGVRIIRQDDGKDARIFTETHDRIFNVVTSSSSAERKDSIIGTGISGTVYWALVKDGDNDHIEDTNPEMYGFALPPIQSSDTESPGGVLKTRARKSSGHPDFFAVGRGKFIYVIWPSVILKQSLLKSGKDRIVDTDKYLSKHSLKINTGKAGKDFTFSEDDTIIVSLDKAGRVKFWDVRSLTSSDIDAHPSRTQQIEIKDPLLTFVTTPISEKSWPTSVLFVDKLRPYQRGGALRYLIVGMKQNHTLQLWDLALGKPVQEINLPHGKESDAVCSVLYHAATGMIVVGHPTRNSIYFLHLSAPKYSLPKNITQAEYIEKLVAADSSLPKPESTAVISGMREYSFADKGMLRSLDILQTPNSVSTPVEPSALFELYSMHSKGVTCLTIKQADLGWTSDNKVILPVDAKATGAVTIETLKEVSPAPAPEVSESTQAAPPTRIVPRPAKETSAKDSLKKAHQGDSSAAATKLETKIEKKDQNANNGSASANAPEKAERKKRRKGASDPASGDASHIGQASKMIVLDPSSHARNGLQSKATATAPEASAATVAAQDFNDAALKNIESRVSTEVKKLFGESLDSLYHNIKIDRSAQNNVFNASQDAMLRLVSETLTDNIELTLSRKVNEGIRQSVIPALAEASQKALKDNLGSVLSAQLTQSLPKELQKILPEAVNRTLQHPQTLKLLAESLAKGVAFRVEEHFAVLIQTVVIPQFQGVVAQSMQRFATDLQRQNAAQIKEIQEHRQADTVKIDQLTQLVTGLTATISSMAEAQTEFQAQFLKVQEQAADDRRLLTQRGEGSVTPARASSASIARPPTAQTGQTIEKTATELEYDATVNSLTKAMQEGQYENAVVQWLQTRQEQLYFRSLFVNYDPVFLQSLSPLLLLSLGATISLDFTGDLLPQRISWMEVLVDSFQLHVNAGTVEPQVRDLIPKIMGIFVQRIEHLFMRISQVAAHDPILKRLSLLVVSSNRILETGVSSAAPNQAAHH</sequence>
<keyword evidence="5" id="KW-0677">Repeat</keyword>
<gene>
    <name evidence="8" type="ORF">B2J93_8603</name>
</gene>
<evidence type="ECO:0000313" key="9">
    <source>
        <dbReference type="Proteomes" id="UP000242519"/>
    </source>
</evidence>
<dbReference type="InterPro" id="IPR055393">
    <property type="entry name" value="Beta-prop_EDC4L"/>
</dbReference>
<dbReference type="Proteomes" id="UP000242519">
    <property type="component" value="Unassembled WGS sequence"/>
</dbReference>
<accession>A0A218YSC4</accession>
<feature type="region of interest" description="Disordered" evidence="6">
    <location>
        <begin position="1362"/>
        <end position="1387"/>
    </location>
</feature>
<dbReference type="Pfam" id="PF24106">
    <property type="entry name" value="Beta-prop_EDC4L"/>
    <property type="match status" value="1"/>
</dbReference>
<dbReference type="Gene3D" id="2.130.10.10">
    <property type="entry name" value="YVTN repeat-like/Quinoprotein amine dehydrogenase"/>
    <property type="match status" value="1"/>
</dbReference>
<dbReference type="OrthoDB" id="21128at2759"/>
<feature type="compositionally biased region" description="Low complexity" evidence="6">
    <location>
        <begin position="1048"/>
        <end position="1058"/>
    </location>
</feature>
<feature type="compositionally biased region" description="Basic and acidic residues" evidence="6">
    <location>
        <begin position="328"/>
        <end position="342"/>
    </location>
</feature>
<evidence type="ECO:0000256" key="6">
    <source>
        <dbReference type="SAM" id="MobiDB-lite"/>
    </source>
</evidence>
<evidence type="ECO:0000256" key="5">
    <source>
        <dbReference type="ARBA" id="ARBA00022737"/>
    </source>
</evidence>
<feature type="domain" description="EDC4-like protein pdc1 beta-propeller" evidence="7">
    <location>
        <begin position="522"/>
        <end position="896"/>
    </location>
</feature>
<evidence type="ECO:0000256" key="4">
    <source>
        <dbReference type="ARBA" id="ARBA00022574"/>
    </source>
</evidence>
<feature type="region of interest" description="Disordered" evidence="6">
    <location>
        <begin position="174"/>
        <end position="388"/>
    </location>
</feature>
<dbReference type="SUPFAM" id="SSF50978">
    <property type="entry name" value="WD40 repeat-like"/>
    <property type="match status" value="1"/>
</dbReference>
<dbReference type="GO" id="GO:0031087">
    <property type="term" value="P:deadenylation-independent decapping of nuclear-transcribed mRNA"/>
    <property type="evidence" value="ECO:0007669"/>
    <property type="project" value="InterPro"/>
</dbReference>
<feature type="region of interest" description="Disordered" evidence="6">
    <location>
        <begin position="121"/>
        <end position="159"/>
    </location>
</feature>
<dbReference type="EMBL" id="MZNU01000430">
    <property type="protein sequence ID" value="OWO97622.1"/>
    <property type="molecule type" value="Genomic_DNA"/>
</dbReference>
<dbReference type="InterPro" id="IPR036322">
    <property type="entry name" value="WD40_repeat_dom_sf"/>
</dbReference>
<dbReference type="InParanoid" id="A0A218YSC4"/>
<comment type="caution">
    <text evidence="8">The sequence shown here is derived from an EMBL/GenBank/DDBJ whole genome shotgun (WGS) entry which is preliminary data.</text>
</comment>
<organism evidence="8 9">
    <name type="scientific">Diplocarpon coronariae</name>
    <dbReference type="NCBI Taxonomy" id="2795749"/>
    <lineage>
        <taxon>Eukaryota</taxon>
        <taxon>Fungi</taxon>
        <taxon>Dikarya</taxon>
        <taxon>Ascomycota</taxon>
        <taxon>Pezizomycotina</taxon>
        <taxon>Leotiomycetes</taxon>
        <taxon>Helotiales</taxon>
        <taxon>Drepanopezizaceae</taxon>
        <taxon>Diplocarpon</taxon>
    </lineage>
</organism>
<dbReference type="STRING" id="503106.A0A218YSC4"/>
<comment type="subcellular location">
    <subcellularLocation>
        <location evidence="1">Cytoplasm</location>
        <location evidence="1">P-body</location>
    </subcellularLocation>
</comment>
<evidence type="ECO:0000259" key="7">
    <source>
        <dbReference type="Pfam" id="PF24106"/>
    </source>
</evidence>
<feature type="compositionally biased region" description="Basic and acidic residues" evidence="6">
    <location>
        <begin position="1013"/>
        <end position="1028"/>
    </location>
</feature>
<feature type="compositionally biased region" description="Polar residues" evidence="6">
    <location>
        <begin position="185"/>
        <end position="198"/>
    </location>
</feature>
<keyword evidence="9" id="KW-1185">Reference proteome</keyword>
<evidence type="ECO:0000313" key="8">
    <source>
        <dbReference type="EMBL" id="OWO97622.1"/>
    </source>
</evidence>
<keyword evidence="3" id="KW-0963">Cytoplasm</keyword>
<comment type="similarity">
    <text evidence="2">Belongs to the WD repeat EDC4 family.</text>
</comment>
<reference evidence="8 9" key="1">
    <citation type="submission" date="2017-04" db="EMBL/GenBank/DDBJ databases">
        <title>Draft genome sequence of Marssonina coronaria NL1: causal agent of apple blotch.</title>
        <authorList>
            <person name="Cheng Q."/>
        </authorList>
    </citation>
    <scope>NUCLEOTIDE SEQUENCE [LARGE SCALE GENOMIC DNA]</scope>
    <source>
        <strain evidence="8 9">NL1</strain>
    </source>
</reference>
<dbReference type="InterPro" id="IPR045152">
    <property type="entry name" value="EDC4-like"/>
</dbReference>
<feature type="compositionally biased region" description="Low complexity" evidence="6">
    <location>
        <begin position="1368"/>
        <end position="1383"/>
    </location>
</feature>
<feature type="region of interest" description="Disordered" evidence="6">
    <location>
        <begin position="988"/>
        <end position="1084"/>
    </location>
</feature>
<name>A0A218YSC4_9HELO</name>
<feature type="compositionally biased region" description="Polar residues" evidence="6">
    <location>
        <begin position="300"/>
        <end position="323"/>
    </location>
</feature>
<feature type="compositionally biased region" description="Low complexity" evidence="6">
    <location>
        <begin position="43"/>
        <end position="67"/>
    </location>
</feature>
<proteinExistence type="inferred from homology"/>
<feature type="region of interest" description="Disordered" evidence="6">
    <location>
        <begin position="43"/>
        <end position="107"/>
    </location>
</feature>
<evidence type="ECO:0000256" key="3">
    <source>
        <dbReference type="ARBA" id="ARBA00022490"/>
    </source>
</evidence>
<feature type="compositionally biased region" description="Basic and acidic residues" evidence="6">
    <location>
        <begin position="1038"/>
        <end position="1047"/>
    </location>
</feature>
<dbReference type="FunFam" id="2.130.10.10:FF:000817">
    <property type="entry name" value="WGS project CABT00000000 data, contig 2.15"/>
    <property type="match status" value="1"/>
</dbReference>
<keyword evidence="4" id="KW-0853">WD repeat</keyword>
<dbReference type="InterPro" id="IPR015943">
    <property type="entry name" value="WD40/YVTN_repeat-like_dom_sf"/>
</dbReference>
<dbReference type="PANTHER" id="PTHR15598:SF5">
    <property type="entry name" value="ENHANCER OF MRNA-DECAPPING PROTEIN 4"/>
    <property type="match status" value="1"/>
</dbReference>
<evidence type="ECO:0000256" key="2">
    <source>
        <dbReference type="ARBA" id="ARBA00009639"/>
    </source>
</evidence>
<feature type="compositionally biased region" description="Low complexity" evidence="6">
    <location>
        <begin position="121"/>
        <end position="130"/>
    </location>
</feature>
<evidence type="ECO:0000256" key="1">
    <source>
        <dbReference type="ARBA" id="ARBA00004201"/>
    </source>
</evidence>
<protein>
    <recommendedName>
        <fullName evidence="7">EDC4-like protein pdc1 beta-propeller domain-containing protein</fullName>
    </recommendedName>
</protein>
<dbReference type="PANTHER" id="PTHR15598">
    <property type="entry name" value="ENHANCER OF MRNA-DECAPPING PROTEIN 4"/>
    <property type="match status" value="1"/>
</dbReference>